<evidence type="ECO:0000313" key="2">
    <source>
        <dbReference type="EMBL" id="SEV91563.1"/>
    </source>
</evidence>
<reference evidence="2 3" key="1">
    <citation type="submission" date="2016-10" db="EMBL/GenBank/DDBJ databases">
        <authorList>
            <person name="de Groot N.N."/>
        </authorList>
    </citation>
    <scope>NUCLEOTIDE SEQUENCE [LARGE SCALE GENOMIC DNA]</scope>
    <source>
        <strain evidence="2 3">DSM 9179</strain>
    </source>
</reference>
<dbReference type="InterPro" id="IPR046348">
    <property type="entry name" value="SIS_dom_sf"/>
</dbReference>
<dbReference type="Gene3D" id="3.40.50.10490">
    <property type="entry name" value="Glucose-6-phosphate isomerase like protein, domain 1"/>
    <property type="match status" value="1"/>
</dbReference>
<sequence length="279" mass="33013">MRINRLSLLNSLFSVINENNQGDSYFVLAHYFLEHYRGLDTLNIYDVADECFVSRASVRRFCQSIGYDNFKDLKSDTYSFDEEFKDDVNHFYRPDYREHLTASIHSMLEELNRRMDNEGVDRFVERLHNSRNIVFITSNTTTARIRDFQQAMIICNKVVRLVSEMYTDNELLESLDERDCLITVSSSGRLAYAAKDIVKNSKAYKFLITVNRDQSFLENYDRVFHLSANDLSMEKSVYGKYGIDYMFDVVYSTYIQKYDSEIQRLKGERECFPFENKEK</sequence>
<dbReference type="GO" id="GO:0097367">
    <property type="term" value="F:carbohydrate derivative binding"/>
    <property type="evidence" value="ECO:0007669"/>
    <property type="project" value="InterPro"/>
</dbReference>
<name>A0A1I0MT04_9FIRM</name>
<evidence type="ECO:0000313" key="3">
    <source>
        <dbReference type="Proteomes" id="UP000199701"/>
    </source>
</evidence>
<dbReference type="EMBL" id="FOJI01000002">
    <property type="protein sequence ID" value="SEV91563.1"/>
    <property type="molecule type" value="Genomic_DNA"/>
</dbReference>
<evidence type="ECO:0000259" key="1">
    <source>
        <dbReference type="PROSITE" id="PS51071"/>
    </source>
</evidence>
<dbReference type="InterPro" id="IPR047640">
    <property type="entry name" value="RpiR-like"/>
</dbReference>
<feature type="domain" description="HTH rpiR-type" evidence="1">
    <location>
        <begin position="6"/>
        <end position="84"/>
    </location>
</feature>
<dbReference type="InterPro" id="IPR036388">
    <property type="entry name" value="WH-like_DNA-bd_sf"/>
</dbReference>
<protein>
    <submittedName>
        <fullName evidence="2">DNA-binding transcriptional regulator, MurR/RpiR family, contains HTH and SIS domains</fullName>
    </submittedName>
</protein>
<dbReference type="InterPro" id="IPR009057">
    <property type="entry name" value="Homeodomain-like_sf"/>
</dbReference>
<dbReference type="AlphaFoldDB" id="A0A1I0MT04"/>
<dbReference type="SUPFAM" id="SSF53697">
    <property type="entry name" value="SIS domain"/>
    <property type="match status" value="1"/>
</dbReference>
<dbReference type="InterPro" id="IPR000281">
    <property type="entry name" value="HTH_RpiR"/>
</dbReference>
<dbReference type="RefSeq" id="WP_092450435.1">
    <property type="nucleotide sequence ID" value="NZ_FOJI01000002.1"/>
</dbReference>
<gene>
    <name evidence="2" type="ORF">SAMN05421659_102107</name>
</gene>
<dbReference type="PANTHER" id="PTHR30514:SF10">
    <property type="entry name" value="MURR_RPIR FAMILY TRANSCRIPTIONAL REGULATOR"/>
    <property type="match status" value="1"/>
</dbReference>
<dbReference type="PANTHER" id="PTHR30514">
    <property type="entry name" value="GLUCOKINASE"/>
    <property type="match status" value="1"/>
</dbReference>
<dbReference type="GO" id="GO:0003700">
    <property type="term" value="F:DNA-binding transcription factor activity"/>
    <property type="evidence" value="ECO:0007669"/>
    <property type="project" value="InterPro"/>
</dbReference>
<dbReference type="Gene3D" id="1.10.10.10">
    <property type="entry name" value="Winged helix-like DNA-binding domain superfamily/Winged helix DNA-binding domain"/>
    <property type="match status" value="1"/>
</dbReference>
<dbReference type="PROSITE" id="PS51071">
    <property type="entry name" value="HTH_RPIR"/>
    <property type="match status" value="1"/>
</dbReference>
<proteinExistence type="predicted"/>
<organism evidence="2 3">
    <name type="scientific">[Clostridium] fimetarium</name>
    <dbReference type="NCBI Taxonomy" id="99656"/>
    <lineage>
        <taxon>Bacteria</taxon>
        <taxon>Bacillati</taxon>
        <taxon>Bacillota</taxon>
        <taxon>Clostridia</taxon>
        <taxon>Lachnospirales</taxon>
        <taxon>Lachnospiraceae</taxon>
    </lineage>
</organism>
<dbReference type="OrthoDB" id="63027at2"/>
<accession>A0A1I0MT04</accession>
<keyword evidence="3" id="KW-1185">Reference proteome</keyword>
<dbReference type="Proteomes" id="UP000199701">
    <property type="component" value="Unassembled WGS sequence"/>
</dbReference>
<dbReference type="Pfam" id="PF01418">
    <property type="entry name" value="HTH_6"/>
    <property type="match status" value="1"/>
</dbReference>
<dbReference type="STRING" id="99656.SAMN05421659_102107"/>
<keyword evidence="2" id="KW-0238">DNA-binding</keyword>
<dbReference type="GO" id="GO:1901135">
    <property type="term" value="P:carbohydrate derivative metabolic process"/>
    <property type="evidence" value="ECO:0007669"/>
    <property type="project" value="InterPro"/>
</dbReference>
<dbReference type="GO" id="GO:0003677">
    <property type="term" value="F:DNA binding"/>
    <property type="evidence" value="ECO:0007669"/>
    <property type="project" value="UniProtKB-KW"/>
</dbReference>
<dbReference type="SUPFAM" id="SSF46689">
    <property type="entry name" value="Homeodomain-like"/>
    <property type="match status" value="1"/>
</dbReference>